<protein>
    <recommendedName>
        <fullName evidence="1">non-specific serine/threonine protein kinase</fullName>
        <ecNumber evidence="1">2.7.11.1</ecNumber>
    </recommendedName>
</protein>
<feature type="compositionally biased region" description="Low complexity" evidence="7">
    <location>
        <begin position="375"/>
        <end position="395"/>
    </location>
</feature>
<dbReference type="PROSITE" id="PS50011">
    <property type="entry name" value="PROTEIN_KINASE_DOM"/>
    <property type="match status" value="1"/>
</dbReference>
<sequence length="551" mass="57415">MSLEWTVSGYTHVRELGEGSAGRVMLAVHDDTEIPVAIKYLSTRLYADSEFTQRFRGEARLLSEIEDPHLVRFYEYVETRYGAAIVMELINGPSLAELIKAEGATGPEAALLVLKGALLGLSAAHAAGVVHRDFKPGNVLVRGDGVSKLADFGIAVRAGIDAPAAGTPAYMAPEQWRGIPVTAAADVYAATAVFYECLTGERPYPAKTLPQLAVAHRNAPIPVTQVPEPLRGLVLRGMAKNPAERPASAAEFLTRLETIALNEYGTEWERDGRNRLAERAAILALRLPSSRQEGQGATALAVTELGTRLARLGQKGMSRGLVATVAGVAAVVLAGSGVAVYAANRGDDKPKKPPLAGPSVPVDPSAEPSVDPSGDPSVEPSPSPTESAPDTPASPEFDDTTPSGGGPAGPAAGNVASGPRIDPAPGGNPAPGNGGGNPEPNPEPPPTTATGATIDSWSRGESQYTGTVEFTVTTSGTDPVTITVSFSSGQTNSFTRSGQRSYSETFSADFKSPCEDWIVTVSAKPGSAYGEATIPRERCDTQSPAAEKRLT</sequence>
<keyword evidence="3" id="KW-0808">Transferase</keyword>
<keyword evidence="8" id="KW-0812">Transmembrane</keyword>
<accession>A0ABR7LPS0</accession>
<keyword evidence="5 10" id="KW-0418">Kinase</keyword>
<dbReference type="EC" id="2.7.11.1" evidence="1"/>
<reference evidence="10 11" key="1">
    <citation type="submission" date="2020-06" db="EMBL/GenBank/DDBJ databases">
        <title>Actinomadura xiongansis sp. nov., isolated from soil of Baiyangdian.</title>
        <authorList>
            <person name="Zhang X."/>
        </authorList>
    </citation>
    <scope>NUCLEOTIDE SEQUENCE [LARGE SCALE GENOMIC DNA]</scope>
    <source>
        <strain evidence="10 11">HBUM206468</strain>
    </source>
</reference>
<comment type="caution">
    <text evidence="10">The sequence shown here is derived from an EMBL/GenBank/DDBJ whole genome shotgun (WGS) entry which is preliminary data.</text>
</comment>
<evidence type="ECO:0000256" key="2">
    <source>
        <dbReference type="ARBA" id="ARBA00022527"/>
    </source>
</evidence>
<proteinExistence type="predicted"/>
<evidence type="ECO:0000256" key="4">
    <source>
        <dbReference type="ARBA" id="ARBA00022741"/>
    </source>
</evidence>
<dbReference type="PANTHER" id="PTHR43289:SF6">
    <property type="entry name" value="SERINE_THREONINE-PROTEIN KINASE NEKL-3"/>
    <property type="match status" value="1"/>
</dbReference>
<keyword evidence="8" id="KW-1133">Transmembrane helix</keyword>
<evidence type="ECO:0000256" key="5">
    <source>
        <dbReference type="ARBA" id="ARBA00022777"/>
    </source>
</evidence>
<evidence type="ECO:0000256" key="3">
    <source>
        <dbReference type="ARBA" id="ARBA00022679"/>
    </source>
</evidence>
<keyword evidence="4" id="KW-0547">Nucleotide-binding</keyword>
<dbReference type="PANTHER" id="PTHR43289">
    <property type="entry name" value="MITOGEN-ACTIVATED PROTEIN KINASE KINASE KINASE 20-RELATED"/>
    <property type="match status" value="1"/>
</dbReference>
<dbReference type="Gene3D" id="1.10.510.10">
    <property type="entry name" value="Transferase(Phosphotransferase) domain 1"/>
    <property type="match status" value="1"/>
</dbReference>
<keyword evidence="2" id="KW-0723">Serine/threonine-protein kinase</keyword>
<evidence type="ECO:0000256" key="1">
    <source>
        <dbReference type="ARBA" id="ARBA00012513"/>
    </source>
</evidence>
<dbReference type="Pfam" id="PF00069">
    <property type="entry name" value="Pkinase"/>
    <property type="match status" value="1"/>
</dbReference>
<evidence type="ECO:0000313" key="11">
    <source>
        <dbReference type="Proteomes" id="UP000805614"/>
    </source>
</evidence>
<dbReference type="Proteomes" id="UP000805614">
    <property type="component" value="Unassembled WGS sequence"/>
</dbReference>
<dbReference type="Gene3D" id="3.30.200.20">
    <property type="entry name" value="Phosphorylase Kinase, domain 1"/>
    <property type="match status" value="1"/>
</dbReference>
<evidence type="ECO:0000256" key="6">
    <source>
        <dbReference type="ARBA" id="ARBA00022840"/>
    </source>
</evidence>
<evidence type="ECO:0000259" key="9">
    <source>
        <dbReference type="PROSITE" id="PS50011"/>
    </source>
</evidence>
<evidence type="ECO:0000256" key="8">
    <source>
        <dbReference type="SAM" id="Phobius"/>
    </source>
</evidence>
<feature type="region of interest" description="Disordered" evidence="7">
    <location>
        <begin position="343"/>
        <end position="463"/>
    </location>
</feature>
<keyword evidence="11" id="KW-1185">Reference proteome</keyword>
<name>A0ABR7LPS0_9ACTN</name>
<dbReference type="RefSeq" id="WP_187243865.1">
    <property type="nucleotide sequence ID" value="NZ_BAAAOK010000027.1"/>
</dbReference>
<dbReference type="SUPFAM" id="SSF56112">
    <property type="entry name" value="Protein kinase-like (PK-like)"/>
    <property type="match status" value="1"/>
</dbReference>
<feature type="domain" description="Protein kinase" evidence="9">
    <location>
        <begin position="10"/>
        <end position="259"/>
    </location>
</feature>
<dbReference type="InterPro" id="IPR000719">
    <property type="entry name" value="Prot_kinase_dom"/>
</dbReference>
<feature type="compositionally biased region" description="Low complexity" evidence="7">
    <location>
        <begin position="409"/>
        <end position="431"/>
    </location>
</feature>
<evidence type="ECO:0000313" key="10">
    <source>
        <dbReference type="EMBL" id="MBC6466847.1"/>
    </source>
</evidence>
<feature type="region of interest" description="Disordered" evidence="7">
    <location>
        <begin position="532"/>
        <end position="551"/>
    </location>
</feature>
<organism evidence="10 11">
    <name type="scientific">Actinomadura alba</name>
    <dbReference type="NCBI Taxonomy" id="406431"/>
    <lineage>
        <taxon>Bacteria</taxon>
        <taxon>Bacillati</taxon>
        <taxon>Actinomycetota</taxon>
        <taxon>Actinomycetes</taxon>
        <taxon>Streptosporangiales</taxon>
        <taxon>Thermomonosporaceae</taxon>
        <taxon>Actinomadura</taxon>
    </lineage>
</organism>
<dbReference type="PROSITE" id="PS00108">
    <property type="entry name" value="PROTEIN_KINASE_ST"/>
    <property type="match status" value="1"/>
</dbReference>
<dbReference type="InterPro" id="IPR008271">
    <property type="entry name" value="Ser/Thr_kinase_AS"/>
</dbReference>
<feature type="compositionally biased region" description="Basic and acidic residues" evidence="7">
    <location>
        <begin position="534"/>
        <end position="551"/>
    </location>
</feature>
<keyword evidence="6" id="KW-0067">ATP-binding</keyword>
<dbReference type="InterPro" id="IPR011009">
    <property type="entry name" value="Kinase-like_dom_sf"/>
</dbReference>
<dbReference type="GO" id="GO:0016301">
    <property type="term" value="F:kinase activity"/>
    <property type="evidence" value="ECO:0007669"/>
    <property type="project" value="UniProtKB-KW"/>
</dbReference>
<keyword evidence="8" id="KW-0472">Membrane</keyword>
<evidence type="ECO:0000256" key="7">
    <source>
        <dbReference type="SAM" id="MobiDB-lite"/>
    </source>
</evidence>
<dbReference type="EMBL" id="JABVEC010000010">
    <property type="protein sequence ID" value="MBC6466847.1"/>
    <property type="molecule type" value="Genomic_DNA"/>
</dbReference>
<gene>
    <name evidence="10" type="ORF">HKK74_15245</name>
</gene>
<dbReference type="CDD" id="cd14014">
    <property type="entry name" value="STKc_PknB_like"/>
    <property type="match status" value="1"/>
</dbReference>
<feature type="transmembrane region" description="Helical" evidence="8">
    <location>
        <begin position="321"/>
        <end position="343"/>
    </location>
</feature>